<keyword evidence="8" id="KW-1185">Reference proteome</keyword>
<dbReference type="InterPro" id="IPR000792">
    <property type="entry name" value="Tscrpt_reg_LuxR_C"/>
</dbReference>
<evidence type="ECO:0000256" key="1">
    <source>
        <dbReference type="ARBA" id="ARBA00023015"/>
    </source>
</evidence>
<sequence>MSQKTLHIAVTDDDDAVRDALAAVLEAPGRTIRTHAHGLAFIESLDEFTPDAAFLDLKMPVLTGLDVLRRIGRVPFPIIMVSAHGDIATAVEAVRLGAYDFVEKPFTPDVIETALERALSQDSDVSSQEAFITLTERETEIARALNRGLTNKEIAREFDISPRTVEIHRARVFGKLGVRNVAGLVRLIADGPGRV</sequence>
<dbReference type="PRINTS" id="PR00038">
    <property type="entry name" value="HTHLUXR"/>
</dbReference>
<dbReference type="PROSITE" id="PS50043">
    <property type="entry name" value="HTH_LUXR_2"/>
    <property type="match status" value="1"/>
</dbReference>
<dbReference type="SUPFAM" id="SSF46894">
    <property type="entry name" value="C-terminal effector domain of the bipartite response regulators"/>
    <property type="match status" value="1"/>
</dbReference>
<evidence type="ECO:0000259" key="5">
    <source>
        <dbReference type="PROSITE" id="PS50043"/>
    </source>
</evidence>
<dbReference type="Pfam" id="PF00072">
    <property type="entry name" value="Response_reg"/>
    <property type="match status" value="1"/>
</dbReference>
<reference evidence="8" key="1">
    <citation type="journal article" date="2019" name="Int. J. Syst. Evol. Microbiol.">
        <title>The Global Catalogue of Microorganisms (GCM) 10K type strain sequencing project: providing services to taxonomists for standard genome sequencing and annotation.</title>
        <authorList>
            <consortium name="The Broad Institute Genomics Platform"/>
            <consortium name="The Broad Institute Genome Sequencing Center for Infectious Disease"/>
            <person name="Wu L."/>
            <person name="Ma J."/>
        </authorList>
    </citation>
    <scope>NUCLEOTIDE SEQUENCE [LARGE SCALE GENOMIC DNA]</scope>
    <source>
        <strain evidence="8">KCTC 52487</strain>
    </source>
</reference>
<dbReference type="PROSITE" id="PS50110">
    <property type="entry name" value="RESPONSE_REGULATORY"/>
    <property type="match status" value="1"/>
</dbReference>
<dbReference type="CDD" id="cd06170">
    <property type="entry name" value="LuxR_C_like"/>
    <property type="match status" value="1"/>
</dbReference>
<name>A0ABV6ZXG8_9PROT</name>
<dbReference type="Pfam" id="PF00196">
    <property type="entry name" value="GerE"/>
    <property type="match status" value="1"/>
</dbReference>
<evidence type="ECO:0000313" key="8">
    <source>
        <dbReference type="Proteomes" id="UP001595379"/>
    </source>
</evidence>
<dbReference type="RefSeq" id="WP_343165611.1">
    <property type="nucleotide sequence ID" value="NZ_JBHRSV010000015.1"/>
</dbReference>
<proteinExistence type="predicted"/>
<feature type="modified residue" description="4-aspartylphosphate" evidence="4">
    <location>
        <position position="56"/>
    </location>
</feature>
<dbReference type="EMBL" id="JBHRSV010000015">
    <property type="protein sequence ID" value="MFC2926038.1"/>
    <property type="molecule type" value="Genomic_DNA"/>
</dbReference>
<keyword evidence="3" id="KW-0804">Transcription</keyword>
<dbReference type="InterPro" id="IPR016032">
    <property type="entry name" value="Sig_transdc_resp-reg_C-effctor"/>
</dbReference>
<dbReference type="PROSITE" id="PS00622">
    <property type="entry name" value="HTH_LUXR_1"/>
    <property type="match status" value="1"/>
</dbReference>
<dbReference type="InterPro" id="IPR036388">
    <property type="entry name" value="WH-like_DNA-bd_sf"/>
</dbReference>
<dbReference type="SMART" id="SM00448">
    <property type="entry name" value="REC"/>
    <property type="match status" value="1"/>
</dbReference>
<dbReference type="SMART" id="SM00421">
    <property type="entry name" value="HTH_LUXR"/>
    <property type="match status" value="1"/>
</dbReference>
<comment type="caution">
    <text evidence="7">The sequence shown here is derived from an EMBL/GenBank/DDBJ whole genome shotgun (WGS) entry which is preliminary data.</text>
</comment>
<keyword evidence="2" id="KW-0238">DNA-binding</keyword>
<keyword evidence="4" id="KW-0597">Phosphoprotein</keyword>
<evidence type="ECO:0000313" key="7">
    <source>
        <dbReference type="EMBL" id="MFC2926038.1"/>
    </source>
</evidence>
<evidence type="ECO:0000256" key="4">
    <source>
        <dbReference type="PROSITE-ProRule" id="PRU00169"/>
    </source>
</evidence>
<accession>A0ABV6ZXG8</accession>
<evidence type="ECO:0000259" key="6">
    <source>
        <dbReference type="PROSITE" id="PS50110"/>
    </source>
</evidence>
<dbReference type="SUPFAM" id="SSF52172">
    <property type="entry name" value="CheY-like"/>
    <property type="match status" value="1"/>
</dbReference>
<dbReference type="PANTHER" id="PTHR44688">
    <property type="entry name" value="DNA-BINDING TRANSCRIPTIONAL ACTIVATOR DEVR_DOSR"/>
    <property type="match status" value="1"/>
</dbReference>
<dbReference type="Gene3D" id="1.10.10.10">
    <property type="entry name" value="Winged helix-like DNA-binding domain superfamily/Winged helix DNA-binding domain"/>
    <property type="match status" value="1"/>
</dbReference>
<evidence type="ECO:0000256" key="3">
    <source>
        <dbReference type="ARBA" id="ARBA00023163"/>
    </source>
</evidence>
<dbReference type="InterPro" id="IPR001789">
    <property type="entry name" value="Sig_transdc_resp-reg_receiver"/>
</dbReference>
<gene>
    <name evidence="7" type="ORF">ACFOOR_07960</name>
</gene>
<keyword evidence="1" id="KW-0805">Transcription regulation</keyword>
<dbReference type="PANTHER" id="PTHR44688:SF16">
    <property type="entry name" value="DNA-BINDING TRANSCRIPTIONAL ACTIVATOR DEVR_DOSR"/>
    <property type="match status" value="1"/>
</dbReference>
<feature type="domain" description="HTH luxR-type" evidence="5">
    <location>
        <begin position="127"/>
        <end position="192"/>
    </location>
</feature>
<evidence type="ECO:0000256" key="2">
    <source>
        <dbReference type="ARBA" id="ARBA00023125"/>
    </source>
</evidence>
<organism evidence="7 8">
    <name type="scientific">Hyphobacterium vulgare</name>
    <dbReference type="NCBI Taxonomy" id="1736751"/>
    <lineage>
        <taxon>Bacteria</taxon>
        <taxon>Pseudomonadati</taxon>
        <taxon>Pseudomonadota</taxon>
        <taxon>Alphaproteobacteria</taxon>
        <taxon>Maricaulales</taxon>
        <taxon>Maricaulaceae</taxon>
        <taxon>Hyphobacterium</taxon>
    </lineage>
</organism>
<dbReference type="InterPro" id="IPR011006">
    <property type="entry name" value="CheY-like_superfamily"/>
</dbReference>
<dbReference type="Proteomes" id="UP001595379">
    <property type="component" value="Unassembled WGS sequence"/>
</dbReference>
<dbReference type="Gene3D" id="3.40.50.2300">
    <property type="match status" value="1"/>
</dbReference>
<feature type="domain" description="Response regulatory" evidence="6">
    <location>
        <begin position="7"/>
        <end position="119"/>
    </location>
</feature>
<protein>
    <submittedName>
        <fullName evidence="7">Response regulator transcription factor</fullName>
    </submittedName>
</protein>